<dbReference type="InterPro" id="IPR051082">
    <property type="entry name" value="Pentapeptide-BTB/POZ_domain"/>
</dbReference>
<evidence type="ECO:0000313" key="2">
    <source>
        <dbReference type="EMBL" id="MDJ1483113.1"/>
    </source>
</evidence>
<gene>
    <name evidence="2" type="ORF">QNI16_21625</name>
</gene>
<name>A0AAE3QV60_9BACT</name>
<dbReference type="PANTHER" id="PTHR14136">
    <property type="entry name" value="BTB_POZ DOMAIN-CONTAINING PROTEIN KCTD9"/>
    <property type="match status" value="1"/>
</dbReference>
<proteinExistence type="predicted"/>
<dbReference type="SUPFAM" id="SSF141571">
    <property type="entry name" value="Pentapeptide repeat-like"/>
    <property type="match status" value="1"/>
</dbReference>
<keyword evidence="1" id="KW-1133">Transmembrane helix</keyword>
<dbReference type="EMBL" id="JASJOS010000010">
    <property type="protein sequence ID" value="MDJ1483113.1"/>
    <property type="molecule type" value="Genomic_DNA"/>
</dbReference>
<feature type="transmembrane region" description="Helical" evidence="1">
    <location>
        <begin position="39"/>
        <end position="62"/>
    </location>
</feature>
<comment type="caution">
    <text evidence="2">The sequence shown here is derived from an EMBL/GenBank/DDBJ whole genome shotgun (WGS) entry which is preliminary data.</text>
</comment>
<dbReference type="AlphaFoldDB" id="A0AAE3QV60"/>
<keyword evidence="1" id="KW-0812">Transmembrane</keyword>
<protein>
    <submittedName>
        <fullName evidence="2">Pentapeptide repeat-containing protein</fullName>
    </submittedName>
</protein>
<dbReference type="RefSeq" id="WP_313982691.1">
    <property type="nucleotide sequence ID" value="NZ_JASJOS010000010.1"/>
</dbReference>
<dbReference type="Proteomes" id="UP001241110">
    <property type="component" value="Unassembled WGS sequence"/>
</dbReference>
<reference evidence="2" key="1">
    <citation type="submission" date="2023-05" db="EMBL/GenBank/DDBJ databases">
        <authorList>
            <person name="Zhang X."/>
        </authorList>
    </citation>
    <scope>NUCLEOTIDE SEQUENCE</scope>
    <source>
        <strain evidence="2">YF14B1</strain>
    </source>
</reference>
<evidence type="ECO:0000313" key="3">
    <source>
        <dbReference type="Proteomes" id="UP001241110"/>
    </source>
</evidence>
<evidence type="ECO:0000256" key="1">
    <source>
        <dbReference type="SAM" id="Phobius"/>
    </source>
</evidence>
<keyword evidence="1" id="KW-0472">Membrane</keyword>
<dbReference type="PANTHER" id="PTHR14136:SF17">
    <property type="entry name" value="BTB_POZ DOMAIN-CONTAINING PROTEIN KCTD9"/>
    <property type="match status" value="1"/>
</dbReference>
<dbReference type="Gene3D" id="2.160.20.80">
    <property type="entry name" value="E3 ubiquitin-protein ligase SopA"/>
    <property type="match status" value="2"/>
</dbReference>
<accession>A0AAE3QV60</accession>
<sequence>MEKPTPWKEFKKHAKWKVYKPFLYIEWLSENFVHHLSRWSIVVLLEYVGRFTILIGLITYILEAPERERKAKEQTITKHFQAWEVINSGHGKKYSGGRKDALDILVNDKVSLLGIDLSNAIFDSLRISAADMRLADCRNIKLTNAIFDSVNLSYSKFDSAFILNSSISSSNLSFVSFKNSYFENFAFISSQQISHANFENAHLFITNLRKLSLFQSDFTNAKFQIVDLDSVEFIECNLMNVDLSAIQNWQTIKKLSYTNLYGAKFLPKGFKEFAKKKGAVFFANKQMWLDNLPSSRRFIRKRL</sequence>
<organism evidence="2 3">
    <name type="scientific">Xanthocytophaga flava</name>
    <dbReference type="NCBI Taxonomy" id="3048013"/>
    <lineage>
        <taxon>Bacteria</taxon>
        <taxon>Pseudomonadati</taxon>
        <taxon>Bacteroidota</taxon>
        <taxon>Cytophagia</taxon>
        <taxon>Cytophagales</taxon>
        <taxon>Rhodocytophagaceae</taxon>
        <taxon>Xanthocytophaga</taxon>
    </lineage>
</organism>